<protein>
    <submittedName>
        <fullName evidence="1">Uncharacterized protein</fullName>
    </submittedName>
</protein>
<evidence type="ECO:0000313" key="2">
    <source>
        <dbReference type="Proteomes" id="UP001320245"/>
    </source>
</evidence>
<dbReference type="AlphaFoldDB" id="A0AAN9UBD8"/>
<name>A0AAN9UBD8_9PEZI</name>
<dbReference type="Proteomes" id="UP001320245">
    <property type="component" value="Unassembled WGS sequence"/>
</dbReference>
<dbReference type="EMBL" id="JAJSPL020000024">
    <property type="protein sequence ID" value="KAK7739039.1"/>
    <property type="molecule type" value="Genomic_DNA"/>
</dbReference>
<organism evidence="1 2">
    <name type="scientific">Cytospora paraplurivora</name>
    <dbReference type="NCBI Taxonomy" id="2898453"/>
    <lineage>
        <taxon>Eukaryota</taxon>
        <taxon>Fungi</taxon>
        <taxon>Dikarya</taxon>
        <taxon>Ascomycota</taxon>
        <taxon>Pezizomycotina</taxon>
        <taxon>Sordariomycetes</taxon>
        <taxon>Sordariomycetidae</taxon>
        <taxon>Diaporthales</taxon>
        <taxon>Cytosporaceae</taxon>
        <taxon>Cytospora</taxon>
    </lineage>
</organism>
<keyword evidence="2" id="KW-1185">Reference proteome</keyword>
<gene>
    <name evidence="1" type="ORF">SLS53_005937</name>
</gene>
<proteinExistence type="predicted"/>
<reference evidence="1 2" key="1">
    <citation type="journal article" date="2023" name="PLoS ONE">
        <title>Cytospora paraplurivora sp. nov. isolated from orchards with fruit tree decline syndrome in Ontario, Canada.</title>
        <authorList>
            <person name="Ilyukhin E."/>
            <person name="Nguyen H.D.T."/>
            <person name="Castle A.J."/>
            <person name="Ellouze W."/>
        </authorList>
    </citation>
    <scope>NUCLEOTIDE SEQUENCE [LARGE SCALE GENOMIC DNA]</scope>
    <source>
        <strain evidence="1 2">FDS-564</strain>
    </source>
</reference>
<accession>A0AAN9UBD8</accession>
<sequence>MAQKYTLQPETLINPHQFSPYLTVSFRRGVESKSPIHPATGLEFSFEQSDDHREIFTGRLSAHDVRSTDDGLCTVNLPESDIPKFALKGGRKDDIVVKLHAWKGERHLGVWEVGTLSGKSVYVADD</sequence>
<comment type="caution">
    <text evidence="1">The sequence shown here is derived from an EMBL/GenBank/DDBJ whole genome shotgun (WGS) entry which is preliminary data.</text>
</comment>
<evidence type="ECO:0000313" key="1">
    <source>
        <dbReference type="EMBL" id="KAK7739039.1"/>
    </source>
</evidence>